<name>A0A6J4H036_9ACTN</name>
<dbReference type="AlphaFoldDB" id="A0A6J4H036"/>
<feature type="non-terminal residue" evidence="2">
    <location>
        <position position="1"/>
    </location>
</feature>
<accession>A0A6J4H036</accession>
<dbReference type="EMBL" id="CADCSY010000007">
    <property type="protein sequence ID" value="CAA9211316.1"/>
    <property type="molecule type" value="Genomic_DNA"/>
</dbReference>
<evidence type="ECO:0000256" key="1">
    <source>
        <dbReference type="SAM" id="MobiDB-lite"/>
    </source>
</evidence>
<feature type="compositionally biased region" description="Basic and acidic residues" evidence="1">
    <location>
        <begin position="13"/>
        <end position="32"/>
    </location>
</feature>
<sequence length="32" mass="3486">DGPGRPRASGGRGHRDREDRAGGRGEERGRRV</sequence>
<organism evidence="2">
    <name type="scientific">uncultured Acidimicrobiales bacterium</name>
    <dbReference type="NCBI Taxonomy" id="310071"/>
    <lineage>
        <taxon>Bacteria</taxon>
        <taxon>Bacillati</taxon>
        <taxon>Actinomycetota</taxon>
        <taxon>Acidimicrobiia</taxon>
        <taxon>Acidimicrobiales</taxon>
        <taxon>environmental samples</taxon>
    </lineage>
</organism>
<reference evidence="2" key="1">
    <citation type="submission" date="2020-02" db="EMBL/GenBank/DDBJ databases">
        <authorList>
            <person name="Meier V. D."/>
        </authorList>
    </citation>
    <scope>NUCLEOTIDE SEQUENCE</scope>
    <source>
        <strain evidence="2">AVDCRST_MAG20</strain>
    </source>
</reference>
<proteinExistence type="predicted"/>
<protein>
    <submittedName>
        <fullName evidence="2">Uncharacterized protein</fullName>
    </submittedName>
</protein>
<gene>
    <name evidence="2" type="ORF">AVDCRST_MAG20-54</name>
</gene>
<feature type="region of interest" description="Disordered" evidence="1">
    <location>
        <begin position="1"/>
        <end position="32"/>
    </location>
</feature>
<evidence type="ECO:0000313" key="2">
    <source>
        <dbReference type="EMBL" id="CAA9211316.1"/>
    </source>
</evidence>
<feature type="non-terminal residue" evidence="2">
    <location>
        <position position="32"/>
    </location>
</feature>